<dbReference type="AlphaFoldDB" id="W2H1U9"/>
<reference evidence="2" key="1">
    <citation type="submission" date="2013-11" db="EMBL/GenBank/DDBJ databases">
        <title>The Genome Sequence of Phytophthora parasitica CJ02B3.</title>
        <authorList>
            <consortium name="The Broad Institute Genomics Platform"/>
            <person name="Russ C."/>
            <person name="Tyler B."/>
            <person name="Panabieres F."/>
            <person name="Shan W."/>
            <person name="Tripathy S."/>
            <person name="Grunwald N."/>
            <person name="Machado M."/>
            <person name="Johnson C.S."/>
            <person name="Arredondo F."/>
            <person name="Hong C."/>
            <person name="Coffey M."/>
            <person name="Young S.K."/>
            <person name="Zeng Q."/>
            <person name="Gargeya S."/>
            <person name="Fitzgerald M."/>
            <person name="Abouelleil A."/>
            <person name="Alvarado L."/>
            <person name="Chapman S.B."/>
            <person name="Gainer-Dewar J."/>
            <person name="Goldberg J."/>
            <person name="Griggs A."/>
            <person name="Gujja S."/>
            <person name="Hansen M."/>
            <person name="Howarth C."/>
            <person name="Imamovic A."/>
            <person name="Ireland A."/>
            <person name="Larimer J."/>
            <person name="McCowan C."/>
            <person name="Murphy C."/>
            <person name="Pearson M."/>
            <person name="Poon T.W."/>
            <person name="Priest M."/>
            <person name="Roberts A."/>
            <person name="Saif S."/>
            <person name="Shea T."/>
            <person name="Sykes S."/>
            <person name="Wortman J."/>
            <person name="Nusbaum C."/>
            <person name="Birren B."/>
        </authorList>
    </citation>
    <scope>NUCLEOTIDE SEQUENCE [LARGE SCALE GENOMIC DNA]</scope>
    <source>
        <strain evidence="2">CJ02B3</strain>
    </source>
</reference>
<evidence type="ECO:0000256" key="1">
    <source>
        <dbReference type="SAM" id="MobiDB-lite"/>
    </source>
</evidence>
<sequence length="149" mass="16856">MVLPTHNVSTLRKTKPPKKKKKPKFDADDANQPIKSSHTLRMQWEGMPEDGWVVDVTTRACKCRFHSKYNLCPHIIEATKILGLPCPGFKTPAGRFQSRDKRQRSSTVRPSSSIALSHLQSVSFSDTPVSVHCPSVLDFEMFLYNVCKL</sequence>
<protein>
    <recommendedName>
        <fullName evidence="5">SWIM-type domain-containing protein</fullName>
    </recommendedName>
</protein>
<dbReference type="EMBL" id="KI685896">
    <property type="protein sequence ID" value="ETK88461.1"/>
    <property type="molecule type" value="Genomic_DNA"/>
</dbReference>
<feature type="compositionally biased region" description="Basic residues" evidence="1">
    <location>
        <begin position="12"/>
        <end position="23"/>
    </location>
</feature>
<evidence type="ECO:0000313" key="4">
    <source>
        <dbReference type="Proteomes" id="UP000053864"/>
    </source>
</evidence>
<dbReference type="EMBL" id="KI672495">
    <property type="protein sequence ID" value="ETL41866.1"/>
    <property type="molecule type" value="Genomic_DNA"/>
</dbReference>
<feature type="region of interest" description="Disordered" evidence="1">
    <location>
        <begin position="1"/>
        <end position="36"/>
    </location>
</feature>
<proteinExistence type="predicted"/>
<accession>W2H1U9</accession>
<dbReference type="Proteomes" id="UP000053864">
    <property type="component" value="Unassembled WGS sequence"/>
</dbReference>
<name>W2H1U9_PHYNI</name>
<evidence type="ECO:0000313" key="3">
    <source>
        <dbReference type="EMBL" id="ETL41866.1"/>
    </source>
</evidence>
<organism evidence="2">
    <name type="scientific">Phytophthora nicotianae</name>
    <name type="common">Potato buckeye rot agent</name>
    <name type="synonym">Phytophthora parasitica</name>
    <dbReference type="NCBI Taxonomy" id="4792"/>
    <lineage>
        <taxon>Eukaryota</taxon>
        <taxon>Sar</taxon>
        <taxon>Stramenopiles</taxon>
        <taxon>Oomycota</taxon>
        <taxon>Peronosporomycetes</taxon>
        <taxon>Peronosporales</taxon>
        <taxon>Peronosporaceae</taxon>
        <taxon>Phytophthora</taxon>
    </lineage>
</organism>
<gene>
    <name evidence="2" type="ORF">L915_07276</name>
    <name evidence="3" type="ORF">L916_07219</name>
</gene>
<feature type="compositionally biased region" description="Polar residues" evidence="1">
    <location>
        <begin position="1"/>
        <end position="11"/>
    </location>
</feature>
<evidence type="ECO:0000313" key="2">
    <source>
        <dbReference type="EMBL" id="ETK88461.1"/>
    </source>
</evidence>
<reference evidence="3 4" key="2">
    <citation type="submission" date="2013-11" db="EMBL/GenBank/DDBJ databases">
        <title>The Genome Sequence of Phytophthora parasitica CJ05E6.</title>
        <authorList>
            <consortium name="The Broad Institute Genomics Platform"/>
            <person name="Russ C."/>
            <person name="Tyler B."/>
            <person name="Panabieres F."/>
            <person name="Shan W."/>
            <person name="Tripathy S."/>
            <person name="Grunwald N."/>
            <person name="Machado M."/>
            <person name="Johnson C.S."/>
            <person name="Arredondo F."/>
            <person name="Hong C."/>
            <person name="Coffey M."/>
            <person name="Young S.K."/>
            <person name="Zeng Q."/>
            <person name="Gargeya S."/>
            <person name="Fitzgerald M."/>
            <person name="Abouelleil A."/>
            <person name="Alvarado L."/>
            <person name="Chapman S.B."/>
            <person name="Gainer-Dewar J."/>
            <person name="Goldberg J."/>
            <person name="Griggs A."/>
            <person name="Gujja S."/>
            <person name="Hansen M."/>
            <person name="Howarth C."/>
            <person name="Imamovic A."/>
            <person name="Ireland A."/>
            <person name="Larimer J."/>
            <person name="McCowan C."/>
            <person name="Murphy C."/>
            <person name="Pearson M."/>
            <person name="Poon T.W."/>
            <person name="Priest M."/>
            <person name="Roberts A."/>
            <person name="Saif S."/>
            <person name="Shea T."/>
            <person name="Sykes S."/>
            <person name="Wortman J."/>
            <person name="Nusbaum C."/>
            <person name="Birren B."/>
        </authorList>
    </citation>
    <scope>NUCLEOTIDE SEQUENCE [LARGE SCALE GENOMIC DNA]</scope>
    <source>
        <strain evidence="3 4">CJ05E6</strain>
    </source>
</reference>
<evidence type="ECO:0008006" key="5">
    <source>
        <dbReference type="Google" id="ProtNLM"/>
    </source>
</evidence>
<dbReference type="Proteomes" id="UP000053236">
    <property type="component" value="Unassembled WGS sequence"/>
</dbReference>